<comment type="caution">
    <text evidence="1">The sequence shown here is derived from an EMBL/GenBank/DDBJ whole genome shotgun (WGS) entry which is preliminary data.</text>
</comment>
<evidence type="ECO:0008006" key="3">
    <source>
        <dbReference type="Google" id="ProtNLM"/>
    </source>
</evidence>
<evidence type="ECO:0000313" key="1">
    <source>
        <dbReference type="EMBL" id="PHX53964.1"/>
    </source>
</evidence>
<keyword evidence="2" id="KW-1185">Reference proteome</keyword>
<evidence type="ECO:0000313" key="2">
    <source>
        <dbReference type="Proteomes" id="UP000226442"/>
    </source>
</evidence>
<protein>
    <recommendedName>
        <fullName evidence="3">Type I restriction enzyme R protein N-terminal domain-containing protein</fullName>
    </recommendedName>
</protein>
<dbReference type="EMBL" id="NXIB02000136">
    <property type="protein sequence ID" value="PHX53964.1"/>
    <property type="molecule type" value="Genomic_DNA"/>
</dbReference>
<dbReference type="RefSeq" id="WP_096829322.1">
    <property type="nucleotide sequence ID" value="NZ_NXIB02000136.1"/>
</dbReference>
<dbReference type="OrthoDB" id="518124at2"/>
<accession>A0A2G4EWQ5</accession>
<dbReference type="Proteomes" id="UP000226442">
    <property type="component" value="Unassembled WGS sequence"/>
</dbReference>
<organism evidence="1 2">
    <name type="scientific">Tychonema bourrellyi FEM_GT703</name>
    <dbReference type="NCBI Taxonomy" id="2040638"/>
    <lineage>
        <taxon>Bacteria</taxon>
        <taxon>Bacillati</taxon>
        <taxon>Cyanobacteriota</taxon>
        <taxon>Cyanophyceae</taxon>
        <taxon>Oscillatoriophycideae</taxon>
        <taxon>Oscillatoriales</taxon>
        <taxon>Microcoleaceae</taxon>
        <taxon>Tychonema</taxon>
    </lineage>
</organism>
<proteinExistence type="predicted"/>
<sequence>MPYSQFTLQQVTQEFKLKIVEVSTFLPVTNPVSPSPYLTEFLERNFDLALALNTEKARSEMLICPILLAVKEALGGKISLFSGEDFTVEPETGLNGICDYILSLSSEQLFVTAPVAIIVEAKKEDLKGGLGQCVAEMVAAQKFNAAKQISIPIIYGSITTGSIWRFLKLEGQTVTIGLREYSLMPIEQILGILVSFITY</sequence>
<dbReference type="AlphaFoldDB" id="A0A2G4EWQ5"/>
<name>A0A2G4EWQ5_9CYAN</name>
<reference evidence="1" key="1">
    <citation type="submission" date="2017-10" db="EMBL/GenBank/DDBJ databases">
        <title>Draft genome sequence of the planktic cyanobacteria Tychonema bourrellyi isolated from alpine lentic freshwater.</title>
        <authorList>
            <person name="Tett A."/>
            <person name="Armanini F."/>
            <person name="Asnicar F."/>
            <person name="Boscaini A."/>
            <person name="Pasolli E."/>
            <person name="Zolfo M."/>
            <person name="Donati C."/>
            <person name="Salmaso N."/>
            <person name="Segata N."/>
        </authorList>
    </citation>
    <scope>NUCLEOTIDE SEQUENCE</scope>
    <source>
        <strain evidence="1">FEM_GT703</strain>
    </source>
</reference>
<gene>
    <name evidence="1" type="ORF">CP500_018725</name>
</gene>